<dbReference type="InterPro" id="IPR001789">
    <property type="entry name" value="Sig_transdc_resp-reg_receiver"/>
</dbReference>
<dbReference type="InterPro" id="IPR011006">
    <property type="entry name" value="CheY-like_superfamily"/>
</dbReference>
<keyword evidence="3 5" id="KW-0597">Phosphoprotein</keyword>
<name>A0A3D9N0N2_9FLAO</name>
<evidence type="ECO:0000256" key="3">
    <source>
        <dbReference type="ARBA" id="ARBA00022553"/>
    </source>
</evidence>
<dbReference type="SUPFAM" id="SSF55785">
    <property type="entry name" value="PYP-like sensor domain (PAS domain)"/>
    <property type="match status" value="1"/>
</dbReference>
<comment type="caution">
    <text evidence="10">The sequence shown here is derived from an EMBL/GenBank/DDBJ whole genome shotgun (WGS) entry which is preliminary data.</text>
</comment>
<evidence type="ECO:0000313" key="10">
    <source>
        <dbReference type="EMBL" id="REE24300.1"/>
    </source>
</evidence>
<dbReference type="InterPro" id="IPR013767">
    <property type="entry name" value="PAS_fold"/>
</dbReference>
<dbReference type="CDD" id="cd00130">
    <property type="entry name" value="PAS"/>
    <property type="match status" value="1"/>
</dbReference>
<proteinExistence type="predicted"/>
<dbReference type="SMART" id="SM00387">
    <property type="entry name" value="HATPase_c"/>
    <property type="match status" value="1"/>
</dbReference>
<feature type="domain" description="Response regulatory" evidence="7">
    <location>
        <begin position="451"/>
        <end position="569"/>
    </location>
</feature>
<evidence type="ECO:0000256" key="4">
    <source>
        <dbReference type="ARBA" id="ARBA00023012"/>
    </source>
</evidence>
<evidence type="ECO:0000259" key="7">
    <source>
        <dbReference type="PROSITE" id="PS50110"/>
    </source>
</evidence>
<evidence type="ECO:0000259" key="8">
    <source>
        <dbReference type="PROSITE" id="PS50112"/>
    </source>
</evidence>
<dbReference type="OrthoDB" id="9811889at2"/>
<dbReference type="EC" id="2.7.13.3" evidence="2"/>
<keyword evidence="11" id="KW-1185">Reference proteome</keyword>
<dbReference type="PROSITE" id="PS50113">
    <property type="entry name" value="PAC"/>
    <property type="match status" value="1"/>
</dbReference>
<dbReference type="EMBL" id="QREI01000004">
    <property type="protein sequence ID" value="REE24300.1"/>
    <property type="molecule type" value="Genomic_DNA"/>
</dbReference>
<dbReference type="InterPro" id="IPR001610">
    <property type="entry name" value="PAC"/>
</dbReference>
<dbReference type="SUPFAM" id="SSF52172">
    <property type="entry name" value="CheY-like"/>
    <property type="match status" value="1"/>
</dbReference>
<dbReference type="InterPro" id="IPR004358">
    <property type="entry name" value="Sig_transdc_His_kin-like_C"/>
</dbReference>
<dbReference type="GO" id="GO:0000155">
    <property type="term" value="F:phosphorelay sensor kinase activity"/>
    <property type="evidence" value="ECO:0007669"/>
    <property type="project" value="InterPro"/>
</dbReference>
<accession>A0A3D9N0N2</accession>
<dbReference type="PROSITE" id="PS50110">
    <property type="entry name" value="RESPONSE_REGULATORY"/>
    <property type="match status" value="1"/>
</dbReference>
<evidence type="ECO:0000256" key="5">
    <source>
        <dbReference type="PROSITE-ProRule" id="PRU00169"/>
    </source>
</evidence>
<evidence type="ECO:0000256" key="2">
    <source>
        <dbReference type="ARBA" id="ARBA00012438"/>
    </source>
</evidence>
<evidence type="ECO:0000313" key="11">
    <source>
        <dbReference type="Proteomes" id="UP000256919"/>
    </source>
</evidence>
<dbReference type="InterPro" id="IPR003594">
    <property type="entry name" value="HATPase_dom"/>
</dbReference>
<sequence length="576" mass="65523">MLKGKQHRLLDRQIAKAGFEAADLEKFKDFFNAVNDAYHGFDEDLKHVEIILEESSKELYKTNQSLKSEVVRAESEINIMVDTIEGVIFKTDMDGNFKYLNKGCLELTGISAEEGLGKNYLDFLIGKNNSENEKLQTFFSDYHEDFVTLFKFFKPTGEKVWIQLRLVLTYDDDGIANGTIGTMTDVTQLKETEIKLNLANKTKDEFLSTMSHEIRTPLNAVIGMSDILLMENFLPEQLENLQVLKYSSEHLLALINDLLNLNKFKSNEVKLVEDDFNLSELIQNIQLHFKHTAANNSLSFETILDSSIPAVLKGDSLKLSQVLKNLLSNAFKFTHKGGIVFNVELLNLDLDVTIIRFSVKDTGIGVSYDKQKDIFKSFVQASDNTSQLYGGSGLGLYICKELLSIQSTNLQLESVEGEGSKFWFDISLKNSDNESALKQNQISKTNPIALKVLVAEDNQINALVLKKLFNKWEVTYEIAKNGQELLDIYNHKDFDLILMDLQMPILNGYDTTRFIRKMNDKSKATIPIIALTAFSQSEVKEKTKRYKMNGYLSKPFNVNELHELLSFYSVRKQEAV</sequence>
<dbReference type="Pfam" id="PF02518">
    <property type="entry name" value="HATPase_c"/>
    <property type="match status" value="1"/>
</dbReference>
<dbReference type="SUPFAM" id="SSF55874">
    <property type="entry name" value="ATPase domain of HSP90 chaperone/DNA topoisomerase II/histidine kinase"/>
    <property type="match status" value="1"/>
</dbReference>
<dbReference type="FunFam" id="3.30.565.10:FF:000010">
    <property type="entry name" value="Sensor histidine kinase RcsC"/>
    <property type="match status" value="1"/>
</dbReference>
<dbReference type="InterPro" id="IPR036890">
    <property type="entry name" value="HATPase_C_sf"/>
</dbReference>
<reference evidence="10 11" key="1">
    <citation type="submission" date="2018-07" db="EMBL/GenBank/DDBJ databases">
        <title>Genomic Encyclopedia of Type Strains, Phase III (KMG-III): the genomes of soil and plant-associated and newly described type strains.</title>
        <authorList>
            <person name="Whitman W."/>
        </authorList>
    </citation>
    <scope>NUCLEOTIDE SEQUENCE [LARGE SCALE GENOMIC DNA]</scope>
    <source>
        <strain evidence="10 11">CECT 7948</strain>
    </source>
</reference>
<dbReference type="PANTHER" id="PTHR45339">
    <property type="entry name" value="HYBRID SIGNAL TRANSDUCTION HISTIDINE KINASE J"/>
    <property type="match status" value="1"/>
</dbReference>
<dbReference type="CDD" id="cd00082">
    <property type="entry name" value="HisKA"/>
    <property type="match status" value="1"/>
</dbReference>
<dbReference type="NCBIfam" id="TIGR00229">
    <property type="entry name" value="sensory_box"/>
    <property type="match status" value="1"/>
</dbReference>
<dbReference type="SMART" id="SM00086">
    <property type="entry name" value="PAC"/>
    <property type="match status" value="1"/>
</dbReference>
<feature type="domain" description="PAS" evidence="8">
    <location>
        <begin position="73"/>
        <end position="121"/>
    </location>
</feature>
<dbReference type="PRINTS" id="PR00344">
    <property type="entry name" value="BCTRLSENSOR"/>
</dbReference>
<dbReference type="Gene3D" id="3.40.50.2300">
    <property type="match status" value="1"/>
</dbReference>
<organism evidence="10 11">
    <name type="scientific">Winogradskyella pacifica</name>
    <dbReference type="NCBI Taxonomy" id="664642"/>
    <lineage>
        <taxon>Bacteria</taxon>
        <taxon>Pseudomonadati</taxon>
        <taxon>Bacteroidota</taxon>
        <taxon>Flavobacteriia</taxon>
        <taxon>Flavobacteriales</taxon>
        <taxon>Flavobacteriaceae</taxon>
        <taxon>Winogradskyella</taxon>
    </lineage>
</organism>
<dbReference type="InterPro" id="IPR005467">
    <property type="entry name" value="His_kinase_dom"/>
</dbReference>
<feature type="modified residue" description="4-aspartylphosphate" evidence="5">
    <location>
        <position position="500"/>
    </location>
</feature>
<dbReference type="InterPro" id="IPR000014">
    <property type="entry name" value="PAS"/>
</dbReference>
<dbReference type="Pfam" id="PF00989">
    <property type="entry name" value="PAS"/>
    <property type="match status" value="1"/>
</dbReference>
<dbReference type="CDD" id="cd16922">
    <property type="entry name" value="HATPase_EvgS-ArcB-TorS-like"/>
    <property type="match status" value="1"/>
</dbReference>
<feature type="domain" description="PAC" evidence="9">
    <location>
        <begin position="146"/>
        <end position="198"/>
    </location>
</feature>
<dbReference type="PANTHER" id="PTHR45339:SF1">
    <property type="entry name" value="HYBRID SIGNAL TRANSDUCTION HISTIDINE KINASE J"/>
    <property type="match status" value="1"/>
</dbReference>
<dbReference type="InterPro" id="IPR035965">
    <property type="entry name" value="PAS-like_dom_sf"/>
</dbReference>
<dbReference type="Gene3D" id="3.30.450.20">
    <property type="entry name" value="PAS domain"/>
    <property type="match status" value="1"/>
</dbReference>
<dbReference type="InterPro" id="IPR003661">
    <property type="entry name" value="HisK_dim/P_dom"/>
</dbReference>
<dbReference type="RefSeq" id="WP_115809869.1">
    <property type="nucleotide sequence ID" value="NZ_JABFDI010000015.1"/>
</dbReference>
<dbReference type="InterPro" id="IPR036097">
    <property type="entry name" value="HisK_dim/P_sf"/>
</dbReference>
<dbReference type="Gene3D" id="3.30.565.10">
    <property type="entry name" value="Histidine kinase-like ATPase, C-terminal domain"/>
    <property type="match status" value="1"/>
</dbReference>
<dbReference type="InterPro" id="IPR000700">
    <property type="entry name" value="PAS-assoc_C"/>
</dbReference>
<dbReference type="SMART" id="SM00091">
    <property type="entry name" value="PAS"/>
    <property type="match status" value="1"/>
</dbReference>
<evidence type="ECO:0000259" key="9">
    <source>
        <dbReference type="PROSITE" id="PS50113"/>
    </source>
</evidence>
<comment type="catalytic activity">
    <reaction evidence="1">
        <text>ATP + protein L-histidine = ADP + protein N-phospho-L-histidine.</text>
        <dbReference type="EC" id="2.7.13.3"/>
    </reaction>
</comment>
<keyword evidence="4" id="KW-0902">Two-component regulatory system</keyword>
<dbReference type="Gene3D" id="1.10.287.130">
    <property type="match status" value="1"/>
</dbReference>
<evidence type="ECO:0000259" key="6">
    <source>
        <dbReference type="PROSITE" id="PS50109"/>
    </source>
</evidence>
<dbReference type="Proteomes" id="UP000256919">
    <property type="component" value="Unassembled WGS sequence"/>
</dbReference>
<evidence type="ECO:0000256" key="1">
    <source>
        <dbReference type="ARBA" id="ARBA00000085"/>
    </source>
</evidence>
<dbReference type="Pfam" id="PF00072">
    <property type="entry name" value="Response_reg"/>
    <property type="match status" value="1"/>
</dbReference>
<gene>
    <name evidence="10" type="ORF">DFQ09_10465</name>
</gene>
<dbReference type="GO" id="GO:0006355">
    <property type="term" value="P:regulation of DNA-templated transcription"/>
    <property type="evidence" value="ECO:0007669"/>
    <property type="project" value="InterPro"/>
</dbReference>
<dbReference type="SMART" id="SM00388">
    <property type="entry name" value="HisKA"/>
    <property type="match status" value="1"/>
</dbReference>
<dbReference type="PROSITE" id="PS50109">
    <property type="entry name" value="HIS_KIN"/>
    <property type="match status" value="1"/>
</dbReference>
<dbReference type="SMART" id="SM00448">
    <property type="entry name" value="REC"/>
    <property type="match status" value="1"/>
</dbReference>
<feature type="domain" description="Histidine kinase" evidence="6">
    <location>
        <begin position="209"/>
        <end position="430"/>
    </location>
</feature>
<dbReference type="AlphaFoldDB" id="A0A3D9N0N2"/>
<dbReference type="Pfam" id="PF00512">
    <property type="entry name" value="HisKA"/>
    <property type="match status" value="1"/>
</dbReference>
<dbReference type="CDD" id="cd17546">
    <property type="entry name" value="REC_hyHK_CKI1_RcsC-like"/>
    <property type="match status" value="1"/>
</dbReference>
<dbReference type="SUPFAM" id="SSF47384">
    <property type="entry name" value="Homodimeric domain of signal transducing histidine kinase"/>
    <property type="match status" value="1"/>
</dbReference>
<protein>
    <recommendedName>
        <fullName evidence="2">histidine kinase</fullName>
        <ecNumber evidence="2">2.7.13.3</ecNumber>
    </recommendedName>
</protein>
<dbReference type="PROSITE" id="PS50112">
    <property type="entry name" value="PAS"/>
    <property type="match status" value="1"/>
</dbReference>